<dbReference type="Pfam" id="PF00076">
    <property type="entry name" value="RRM_1"/>
    <property type="match status" value="1"/>
</dbReference>
<reference evidence="5" key="1">
    <citation type="submission" date="2020-05" db="EMBL/GenBank/DDBJ databases">
        <title>Phylogenomic resolution of chytrid fungi.</title>
        <authorList>
            <person name="Stajich J.E."/>
            <person name="Amses K."/>
            <person name="Simmons R."/>
            <person name="Seto K."/>
            <person name="Myers J."/>
            <person name="Bonds A."/>
            <person name="Quandt C.A."/>
            <person name="Barry K."/>
            <person name="Liu P."/>
            <person name="Grigoriev I."/>
            <person name="Longcore J.E."/>
            <person name="James T.Y."/>
        </authorList>
    </citation>
    <scope>NUCLEOTIDE SEQUENCE</scope>
    <source>
        <strain evidence="5">JEL0476</strain>
    </source>
</reference>
<dbReference type="SMART" id="SM00360">
    <property type="entry name" value="RRM"/>
    <property type="match status" value="1"/>
</dbReference>
<dbReference type="SUPFAM" id="SSF54928">
    <property type="entry name" value="RNA-binding domain, RBD"/>
    <property type="match status" value="1"/>
</dbReference>
<dbReference type="PROSITE" id="PS50102">
    <property type="entry name" value="RRM"/>
    <property type="match status" value="1"/>
</dbReference>
<dbReference type="InterPro" id="IPR012677">
    <property type="entry name" value="Nucleotide-bd_a/b_plait_sf"/>
</dbReference>
<dbReference type="InterPro" id="IPR000504">
    <property type="entry name" value="RRM_dom"/>
</dbReference>
<dbReference type="PANTHER" id="PTHR15481">
    <property type="entry name" value="RIBONUCLEIC ACID BINDING PROTEIN S1"/>
    <property type="match status" value="1"/>
</dbReference>
<protein>
    <recommendedName>
        <fullName evidence="4">RRM domain-containing protein</fullName>
    </recommendedName>
</protein>
<dbReference type="GO" id="GO:0005737">
    <property type="term" value="C:cytoplasm"/>
    <property type="evidence" value="ECO:0007669"/>
    <property type="project" value="TreeGrafter"/>
</dbReference>
<evidence type="ECO:0000259" key="4">
    <source>
        <dbReference type="PROSITE" id="PS50102"/>
    </source>
</evidence>
<evidence type="ECO:0000256" key="2">
    <source>
        <dbReference type="PROSITE-ProRule" id="PRU00176"/>
    </source>
</evidence>
<evidence type="ECO:0000256" key="3">
    <source>
        <dbReference type="SAM" id="MobiDB-lite"/>
    </source>
</evidence>
<dbReference type="GO" id="GO:0061574">
    <property type="term" value="C:ASAP complex"/>
    <property type="evidence" value="ECO:0007669"/>
    <property type="project" value="TreeGrafter"/>
</dbReference>
<gene>
    <name evidence="5" type="ORF">HK099_003744</name>
</gene>
<feature type="region of interest" description="Disordered" evidence="3">
    <location>
        <begin position="115"/>
        <end position="158"/>
    </location>
</feature>
<feature type="domain" description="RRM" evidence="4">
    <location>
        <begin position="38"/>
        <end position="116"/>
    </location>
</feature>
<feature type="region of interest" description="Disordered" evidence="3">
    <location>
        <begin position="1"/>
        <end position="42"/>
    </location>
</feature>
<keyword evidence="1 2" id="KW-0694">RNA-binding</keyword>
<dbReference type="GO" id="GO:0005654">
    <property type="term" value="C:nucleoplasm"/>
    <property type="evidence" value="ECO:0007669"/>
    <property type="project" value="TreeGrafter"/>
</dbReference>
<feature type="compositionally biased region" description="Low complexity" evidence="3">
    <location>
        <begin position="136"/>
        <end position="147"/>
    </location>
</feature>
<feature type="compositionally biased region" description="Basic residues" evidence="3">
    <location>
        <begin position="1"/>
        <end position="33"/>
    </location>
</feature>
<dbReference type="Proteomes" id="UP001211065">
    <property type="component" value="Unassembled WGS sequence"/>
</dbReference>
<evidence type="ECO:0000313" key="5">
    <source>
        <dbReference type="EMBL" id="KAJ3226952.1"/>
    </source>
</evidence>
<dbReference type="Gene3D" id="3.30.70.330">
    <property type="match status" value="1"/>
</dbReference>
<dbReference type="PANTHER" id="PTHR15481:SF0">
    <property type="entry name" value="LD23870P-RELATED"/>
    <property type="match status" value="1"/>
</dbReference>
<comment type="caution">
    <text evidence="5">The sequence shown here is derived from an EMBL/GenBank/DDBJ whole genome shotgun (WGS) entry which is preliminary data.</text>
</comment>
<name>A0AAD5U774_9FUNG</name>
<dbReference type="EMBL" id="JADGJW010000025">
    <property type="protein sequence ID" value="KAJ3226952.1"/>
    <property type="molecule type" value="Genomic_DNA"/>
</dbReference>
<keyword evidence="6" id="KW-1185">Reference proteome</keyword>
<proteinExistence type="predicted"/>
<dbReference type="AlphaFoldDB" id="A0AAD5U774"/>
<evidence type="ECO:0000256" key="1">
    <source>
        <dbReference type="ARBA" id="ARBA00022884"/>
    </source>
</evidence>
<dbReference type="InterPro" id="IPR035979">
    <property type="entry name" value="RBD_domain_sf"/>
</dbReference>
<sequence>MARSRSRSRSPARISRRRSRSRSRSRSPVKRSKSPSPSRIFINGISKNINDDHLKEIFGAYGEVSSVEIPFDKRTNTNKKIAYVQFTNSKDASNAIEYMNGGQMDGTILKILIAQKKPVPRSPRSRDTRSGGYGGRSNYNSSSYPSRGRIDSSRYYKPDTRRVDGGEVDLVPELHQVDLVDLLALEVVTVPEVVTVGHDQEVNQEVNHLEEVSHQGEKVAKRIKGRLEMDNPLLGGVQDLEIWIYRCIV</sequence>
<dbReference type="GO" id="GO:0003723">
    <property type="term" value="F:RNA binding"/>
    <property type="evidence" value="ECO:0007669"/>
    <property type="project" value="UniProtKB-UniRule"/>
</dbReference>
<accession>A0AAD5U774</accession>
<organism evidence="5 6">
    <name type="scientific">Clydaea vesicula</name>
    <dbReference type="NCBI Taxonomy" id="447962"/>
    <lineage>
        <taxon>Eukaryota</taxon>
        <taxon>Fungi</taxon>
        <taxon>Fungi incertae sedis</taxon>
        <taxon>Chytridiomycota</taxon>
        <taxon>Chytridiomycota incertae sedis</taxon>
        <taxon>Chytridiomycetes</taxon>
        <taxon>Lobulomycetales</taxon>
        <taxon>Lobulomycetaceae</taxon>
        <taxon>Clydaea</taxon>
    </lineage>
</organism>
<dbReference type="GO" id="GO:0000398">
    <property type="term" value="P:mRNA splicing, via spliceosome"/>
    <property type="evidence" value="ECO:0007669"/>
    <property type="project" value="TreeGrafter"/>
</dbReference>
<feature type="compositionally biased region" description="Basic and acidic residues" evidence="3">
    <location>
        <begin position="148"/>
        <end position="158"/>
    </location>
</feature>
<evidence type="ECO:0000313" key="6">
    <source>
        <dbReference type="Proteomes" id="UP001211065"/>
    </source>
</evidence>